<keyword evidence="2" id="KW-0732">Signal</keyword>
<dbReference type="KEGG" id="lck:HN018_05465"/>
<evidence type="ECO:0000313" key="3">
    <source>
        <dbReference type="EMBL" id="QKE89567.1"/>
    </source>
</evidence>
<dbReference type="RefSeq" id="WP_171834558.1">
    <property type="nucleotide sequence ID" value="NZ_CP053708.1"/>
</dbReference>
<dbReference type="InterPro" id="IPR036770">
    <property type="entry name" value="Ankyrin_rpt-contain_sf"/>
</dbReference>
<protein>
    <submittedName>
        <fullName evidence="3">Ankyrin repeat domain-containing protein</fullName>
    </submittedName>
</protein>
<reference evidence="3 4" key="1">
    <citation type="journal article" date="2014" name="World J. Microbiol. Biotechnol.">
        <title>Biodiversity and physiological characteristics of Antarctic and Arctic lichens-associated bacteria.</title>
        <authorList>
            <person name="Lee Y.M."/>
            <person name="Kim E.H."/>
            <person name="Lee H.K."/>
            <person name="Hong S.G."/>
        </authorList>
    </citation>
    <scope>NUCLEOTIDE SEQUENCE [LARGE SCALE GENOMIC DNA]</scope>
    <source>
        <strain evidence="3 4">PAMC 26569</strain>
    </source>
</reference>
<dbReference type="EMBL" id="CP053708">
    <property type="protein sequence ID" value="QKE89567.1"/>
    <property type="molecule type" value="Genomic_DNA"/>
</dbReference>
<evidence type="ECO:0000256" key="2">
    <source>
        <dbReference type="SAM" id="SignalP"/>
    </source>
</evidence>
<dbReference type="Gene3D" id="1.25.40.20">
    <property type="entry name" value="Ankyrin repeat-containing domain"/>
    <property type="match status" value="1"/>
</dbReference>
<organism evidence="3 4">
    <name type="scientific">Lichenicola cladoniae</name>
    <dbReference type="NCBI Taxonomy" id="1484109"/>
    <lineage>
        <taxon>Bacteria</taxon>
        <taxon>Pseudomonadati</taxon>
        <taxon>Pseudomonadota</taxon>
        <taxon>Alphaproteobacteria</taxon>
        <taxon>Acetobacterales</taxon>
        <taxon>Acetobacteraceae</taxon>
        <taxon>Lichenicola</taxon>
    </lineage>
</organism>
<feature type="region of interest" description="Disordered" evidence="1">
    <location>
        <begin position="169"/>
        <end position="206"/>
    </location>
</feature>
<name>A0A6M8HMK9_9PROT</name>
<dbReference type="Proteomes" id="UP000500767">
    <property type="component" value="Chromosome"/>
</dbReference>
<feature type="region of interest" description="Disordered" evidence="1">
    <location>
        <begin position="36"/>
        <end position="74"/>
    </location>
</feature>
<sequence length="218" mass="21739">MDFRRALRLTTTALLLGAGPALMPLHSALAQFSAGGTGGGGGSGADSDREAADQQARAAAKEAARLAAPPPAIPGAVTDEATATSGHASVDMEPTAALFDAINRGDMTAAKEALGRGADMNGKNVLGQSPLEMAIDLNRNDITFVLLSMRNTENGAPVASIQTASVSAAGSDDAAGPPIKTKGKHGRPVAGLAPKPQRYAADGGAPKPEIGFLGFGGS</sequence>
<proteinExistence type="predicted"/>
<dbReference type="AlphaFoldDB" id="A0A6M8HMK9"/>
<evidence type="ECO:0000256" key="1">
    <source>
        <dbReference type="SAM" id="MobiDB-lite"/>
    </source>
</evidence>
<feature type="chain" id="PRO_5026712337" evidence="2">
    <location>
        <begin position="31"/>
        <end position="218"/>
    </location>
</feature>
<feature type="signal peptide" evidence="2">
    <location>
        <begin position="1"/>
        <end position="30"/>
    </location>
</feature>
<keyword evidence="4" id="KW-1185">Reference proteome</keyword>
<gene>
    <name evidence="3" type="ORF">HN018_05465</name>
</gene>
<evidence type="ECO:0000313" key="4">
    <source>
        <dbReference type="Proteomes" id="UP000500767"/>
    </source>
</evidence>
<dbReference type="SUPFAM" id="SSF48403">
    <property type="entry name" value="Ankyrin repeat"/>
    <property type="match status" value="1"/>
</dbReference>
<accession>A0A6M8HMK9</accession>
<feature type="compositionally biased region" description="Low complexity" evidence="1">
    <location>
        <begin position="169"/>
        <end position="178"/>
    </location>
</feature>